<dbReference type="PANTHER" id="PTHR47903">
    <property type="entry name" value="OS07G0636400 PROTEIN"/>
    <property type="match status" value="1"/>
</dbReference>
<feature type="domain" description="Ribosomal protein eL8/eL30/eS12/Gadd45" evidence="2">
    <location>
        <begin position="101"/>
        <end position="163"/>
    </location>
</feature>
<dbReference type="Proteomes" id="UP000595140">
    <property type="component" value="Unassembled WGS sequence"/>
</dbReference>
<dbReference type="PANTHER" id="PTHR47903:SF2">
    <property type="entry name" value="OS07G0636400 PROTEIN"/>
    <property type="match status" value="1"/>
</dbReference>
<dbReference type="AlphaFoldDB" id="A0A484KCK1"/>
<dbReference type="OrthoDB" id="20109at2759"/>
<evidence type="ECO:0000256" key="1">
    <source>
        <dbReference type="SAM" id="MobiDB-lite"/>
    </source>
</evidence>
<protein>
    <recommendedName>
        <fullName evidence="2">Ribosomal protein eL8/eL30/eS12/Gadd45 domain-containing protein</fullName>
    </recommendedName>
</protein>
<dbReference type="InterPro" id="IPR004038">
    <property type="entry name" value="Ribosomal_eL8/eL30/eS12/Gad45"/>
</dbReference>
<dbReference type="Pfam" id="PF01248">
    <property type="entry name" value="Ribosomal_L7Ae"/>
    <property type="match status" value="1"/>
</dbReference>
<organism evidence="3 4">
    <name type="scientific">Cuscuta campestris</name>
    <dbReference type="NCBI Taxonomy" id="132261"/>
    <lineage>
        <taxon>Eukaryota</taxon>
        <taxon>Viridiplantae</taxon>
        <taxon>Streptophyta</taxon>
        <taxon>Embryophyta</taxon>
        <taxon>Tracheophyta</taxon>
        <taxon>Spermatophyta</taxon>
        <taxon>Magnoliopsida</taxon>
        <taxon>eudicotyledons</taxon>
        <taxon>Gunneridae</taxon>
        <taxon>Pentapetalae</taxon>
        <taxon>asterids</taxon>
        <taxon>lamiids</taxon>
        <taxon>Solanales</taxon>
        <taxon>Convolvulaceae</taxon>
        <taxon>Cuscuteae</taxon>
        <taxon>Cuscuta</taxon>
        <taxon>Cuscuta subgen. Grammica</taxon>
        <taxon>Cuscuta sect. Cleistogrammica</taxon>
    </lineage>
</organism>
<dbReference type="SUPFAM" id="SSF55315">
    <property type="entry name" value="L30e-like"/>
    <property type="match status" value="1"/>
</dbReference>
<accession>A0A484KCK1</accession>
<sequence length="177" mass="19805">MPRPPNPKRGTHSNSLPHPQEEESCLEGESLDNFLRAFDREIESARSMDGALPDKIWLKQQLAVGVNEVTRVLERMPPNDDGLRVSHNDDNSNDAVHHHLQLQAILLASDCNPKWLTKHLFSLAASRRVPILLLKDKKNGSFRLGEVVKLKTAIALGVKARGNAINQFISSHLQRTT</sequence>
<name>A0A484KCK1_9ASTE</name>
<evidence type="ECO:0000313" key="3">
    <source>
        <dbReference type="EMBL" id="VFQ59546.1"/>
    </source>
</evidence>
<proteinExistence type="predicted"/>
<evidence type="ECO:0000259" key="2">
    <source>
        <dbReference type="Pfam" id="PF01248"/>
    </source>
</evidence>
<dbReference type="InterPro" id="IPR029064">
    <property type="entry name" value="Ribosomal_eL30-like_sf"/>
</dbReference>
<dbReference type="EMBL" id="OOIL02000038">
    <property type="protein sequence ID" value="VFQ59546.1"/>
    <property type="molecule type" value="Genomic_DNA"/>
</dbReference>
<reference evidence="3 4" key="1">
    <citation type="submission" date="2018-04" db="EMBL/GenBank/DDBJ databases">
        <authorList>
            <person name="Vogel A."/>
        </authorList>
    </citation>
    <scope>NUCLEOTIDE SEQUENCE [LARGE SCALE GENOMIC DNA]</scope>
</reference>
<keyword evidence="4" id="KW-1185">Reference proteome</keyword>
<evidence type="ECO:0000313" key="4">
    <source>
        <dbReference type="Proteomes" id="UP000595140"/>
    </source>
</evidence>
<gene>
    <name evidence="3" type="ORF">CCAM_LOCUS1322</name>
</gene>
<dbReference type="Gene3D" id="3.30.1330.30">
    <property type="match status" value="1"/>
</dbReference>
<feature type="region of interest" description="Disordered" evidence="1">
    <location>
        <begin position="1"/>
        <end position="27"/>
    </location>
</feature>